<evidence type="ECO:0000313" key="3">
    <source>
        <dbReference type="Proteomes" id="UP000184207"/>
    </source>
</evidence>
<keyword evidence="3" id="KW-1185">Reference proteome</keyword>
<keyword evidence="1" id="KW-0472">Membrane</keyword>
<sequence length="176" mass="20548">MKLEFYALAIFIISLFALVTLTLHKRPLTEEEVLPSPSVFVKNPYKRLLEKKVNEMNQQLFFLEYNISIKIPESSKQLEKILDGIKDPRALKQITKRVWHYWWGYGIENIKYKVKHIELVWYPAISISTSSNLTFGDALYMALNGENSSFNLNKSDIELVNMISEKYKVEIIIDGK</sequence>
<gene>
    <name evidence="2" type="ORF">SAMN02745226_00361</name>
</gene>
<keyword evidence="1" id="KW-0812">Transmembrane</keyword>
<accession>A0A1M7RZ63</accession>
<feature type="transmembrane region" description="Helical" evidence="1">
    <location>
        <begin position="6"/>
        <end position="23"/>
    </location>
</feature>
<dbReference type="AlphaFoldDB" id="A0A1M7RZ63"/>
<evidence type="ECO:0000256" key="1">
    <source>
        <dbReference type="SAM" id="Phobius"/>
    </source>
</evidence>
<evidence type="ECO:0000313" key="2">
    <source>
        <dbReference type="EMBL" id="SHN51573.1"/>
    </source>
</evidence>
<name>A0A1M7RZ63_FERGO</name>
<organism evidence="2 3">
    <name type="scientific">Fervidobacterium gondwanense DSM 13020</name>
    <dbReference type="NCBI Taxonomy" id="1121883"/>
    <lineage>
        <taxon>Bacteria</taxon>
        <taxon>Thermotogati</taxon>
        <taxon>Thermotogota</taxon>
        <taxon>Thermotogae</taxon>
        <taxon>Thermotogales</taxon>
        <taxon>Fervidobacteriaceae</taxon>
        <taxon>Fervidobacterium</taxon>
    </lineage>
</organism>
<dbReference type="Proteomes" id="UP000184207">
    <property type="component" value="Unassembled WGS sequence"/>
</dbReference>
<dbReference type="EMBL" id="FRDJ01000001">
    <property type="protein sequence ID" value="SHN51573.1"/>
    <property type="molecule type" value="Genomic_DNA"/>
</dbReference>
<reference evidence="3" key="1">
    <citation type="submission" date="2016-12" db="EMBL/GenBank/DDBJ databases">
        <authorList>
            <person name="Varghese N."/>
            <person name="Submissions S."/>
        </authorList>
    </citation>
    <scope>NUCLEOTIDE SEQUENCE [LARGE SCALE GENOMIC DNA]</scope>
    <source>
        <strain evidence="3">DSM 13020</strain>
    </source>
</reference>
<dbReference type="STRING" id="1121883.SAMN02745226_00361"/>
<keyword evidence="1" id="KW-1133">Transmembrane helix</keyword>
<proteinExistence type="predicted"/>
<dbReference type="RefSeq" id="WP_072757681.1">
    <property type="nucleotide sequence ID" value="NZ_FRDJ01000001.1"/>
</dbReference>
<dbReference type="OrthoDB" id="44880at2"/>
<protein>
    <submittedName>
        <fullName evidence="2">Uncharacterized protein</fullName>
    </submittedName>
</protein>